<evidence type="ECO:0000313" key="15">
    <source>
        <dbReference type="EMBL" id="KAL0276843.1"/>
    </source>
</evidence>
<comment type="pathway">
    <text evidence="2">Protein modification; protein sumoylation.</text>
</comment>
<name>A0AAW2I560_9NEOP</name>
<comment type="similarity">
    <text evidence="3">Belongs to the NSE2 family.</text>
</comment>
<evidence type="ECO:0000256" key="1">
    <source>
        <dbReference type="ARBA" id="ARBA00004123"/>
    </source>
</evidence>
<dbReference type="GO" id="GO:0005634">
    <property type="term" value="C:nucleus"/>
    <property type="evidence" value="ECO:0007669"/>
    <property type="project" value="UniProtKB-SubCell"/>
</dbReference>
<dbReference type="PANTHER" id="PTHR21330:SF1">
    <property type="entry name" value="E3 SUMO-PROTEIN LIGASE NSE2"/>
    <property type="match status" value="1"/>
</dbReference>
<keyword evidence="9" id="KW-0862">Zinc</keyword>
<evidence type="ECO:0000256" key="13">
    <source>
        <dbReference type="PROSITE-ProRule" id="PRU00452"/>
    </source>
</evidence>
<evidence type="ECO:0000256" key="3">
    <source>
        <dbReference type="ARBA" id="ARBA00008212"/>
    </source>
</evidence>
<keyword evidence="5" id="KW-0808">Transferase</keyword>
<evidence type="ECO:0000256" key="10">
    <source>
        <dbReference type="ARBA" id="ARBA00023242"/>
    </source>
</evidence>
<evidence type="ECO:0000256" key="6">
    <source>
        <dbReference type="ARBA" id="ARBA00022723"/>
    </source>
</evidence>
<dbReference type="GO" id="GO:0000724">
    <property type="term" value="P:double-strand break repair via homologous recombination"/>
    <property type="evidence" value="ECO:0007669"/>
    <property type="project" value="InterPro"/>
</dbReference>
<sequence>MFLNATSDKKDESEIRTVSESVNTIDPITKLPLTDPVKNSKCGHVYEKASILHMLSKKKQVKCPIPGCVAGAIVSKDCLVPDVALKRYLESLKRS</sequence>
<dbReference type="GO" id="GO:0016925">
    <property type="term" value="P:protein sumoylation"/>
    <property type="evidence" value="ECO:0007669"/>
    <property type="project" value="TreeGrafter"/>
</dbReference>
<keyword evidence="8" id="KW-0833">Ubl conjugation pathway</keyword>
<evidence type="ECO:0000256" key="4">
    <source>
        <dbReference type="ARBA" id="ARBA00020923"/>
    </source>
</evidence>
<keyword evidence="7 13" id="KW-0863">Zinc-finger</keyword>
<keyword evidence="6" id="KW-0479">Metal-binding</keyword>
<dbReference type="SUPFAM" id="SSF57850">
    <property type="entry name" value="RING/U-box"/>
    <property type="match status" value="1"/>
</dbReference>
<keyword evidence="10" id="KW-0539">Nucleus</keyword>
<dbReference type="InterPro" id="IPR026846">
    <property type="entry name" value="Nse2(Mms21)"/>
</dbReference>
<feature type="domain" description="SP-RING-type" evidence="14">
    <location>
        <begin position="11"/>
        <end position="94"/>
    </location>
</feature>
<organism evidence="15">
    <name type="scientific">Menopon gallinae</name>
    <name type="common">poultry shaft louse</name>
    <dbReference type="NCBI Taxonomy" id="328185"/>
    <lineage>
        <taxon>Eukaryota</taxon>
        <taxon>Metazoa</taxon>
        <taxon>Ecdysozoa</taxon>
        <taxon>Arthropoda</taxon>
        <taxon>Hexapoda</taxon>
        <taxon>Insecta</taxon>
        <taxon>Pterygota</taxon>
        <taxon>Neoptera</taxon>
        <taxon>Paraneoptera</taxon>
        <taxon>Psocodea</taxon>
        <taxon>Troctomorpha</taxon>
        <taxon>Phthiraptera</taxon>
        <taxon>Amblycera</taxon>
        <taxon>Menoponidae</taxon>
        <taxon>Menopon</taxon>
    </lineage>
</organism>
<dbReference type="AlphaFoldDB" id="A0AAW2I560"/>
<proteinExistence type="inferred from homology"/>
<dbReference type="EMBL" id="JARGDH010000002">
    <property type="protein sequence ID" value="KAL0276843.1"/>
    <property type="molecule type" value="Genomic_DNA"/>
</dbReference>
<accession>A0AAW2I560</accession>
<evidence type="ECO:0000256" key="11">
    <source>
        <dbReference type="ARBA" id="ARBA00031731"/>
    </source>
</evidence>
<dbReference type="PANTHER" id="PTHR21330">
    <property type="entry name" value="E3 SUMO-PROTEIN LIGASE NSE2"/>
    <property type="match status" value="1"/>
</dbReference>
<dbReference type="GO" id="GO:0030915">
    <property type="term" value="C:Smc5-Smc6 complex"/>
    <property type="evidence" value="ECO:0007669"/>
    <property type="project" value="InterPro"/>
</dbReference>
<dbReference type="Pfam" id="PF11789">
    <property type="entry name" value="zf-Nse"/>
    <property type="match status" value="1"/>
</dbReference>
<dbReference type="GO" id="GO:0008270">
    <property type="term" value="F:zinc ion binding"/>
    <property type="evidence" value="ECO:0007669"/>
    <property type="project" value="UniProtKB-KW"/>
</dbReference>
<evidence type="ECO:0000256" key="7">
    <source>
        <dbReference type="ARBA" id="ARBA00022771"/>
    </source>
</evidence>
<reference evidence="15" key="1">
    <citation type="journal article" date="2024" name="Gigascience">
        <title>Chromosome-level genome of the poultry shaft louse Menopon gallinae provides insight into the host-switching and adaptive evolution of parasitic lice.</title>
        <authorList>
            <person name="Xu Y."/>
            <person name="Ma L."/>
            <person name="Liu S."/>
            <person name="Liang Y."/>
            <person name="Liu Q."/>
            <person name="He Z."/>
            <person name="Tian L."/>
            <person name="Duan Y."/>
            <person name="Cai W."/>
            <person name="Li H."/>
            <person name="Song F."/>
        </authorList>
    </citation>
    <scope>NUCLEOTIDE SEQUENCE</scope>
    <source>
        <strain evidence="15">Cailab_2023a</strain>
    </source>
</reference>
<evidence type="ECO:0000256" key="12">
    <source>
        <dbReference type="ARBA" id="ARBA00032533"/>
    </source>
</evidence>
<dbReference type="GO" id="GO:0061665">
    <property type="term" value="F:SUMO ligase activity"/>
    <property type="evidence" value="ECO:0007669"/>
    <property type="project" value="TreeGrafter"/>
</dbReference>
<dbReference type="PROSITE" id="PS51044">
    <property type="entry name" value="ZF_SP_RING"/>
    <property type="match status" value="1"/>
</dbReference>
<protein>
    <recommendedName>
        <fullName evidence="4">E3 SUMO-protein ligase NSE2</fullName>
    </recommendedName>
    <alternativeName>
        <fullName evidence="11">E3 SUMO-protein transferase NSE2</fullName>
    </alternativeName>
    <alternativeName>
        <fullName evidence="12">Non-structural maintenance of chromosomes element 2 homolog</fullName>
    </alternativeName>
</protein>
<evidence type="ECO:0000259" key="14">
    <source>
        <dbReference type="PROSITE" id="PS51044"/>
    </source>
</evidence>
<dbReference type="InterPro" id="IPR013083">
    <property type="entry name" value="Znf_RING/FYVE/PHD"/>
</dbReference>
<comment type="subcellular location">
    <subcellularLocation>
        <location evidence="1">Nucleus</location>
    </subcellularLocation>
</comment>
<evidence type="ECO:0000256" key="9">
    <source>
        <dbReference type="ARBA" id="ARBA00022833"/>
    </source>
</evidence>
<evidence type="ECO:0000256" key="2">
    <source>
        <dbReference type="ARBA" id="ARBA00004718"/>
    </source>
</evidence>
<dbReference type="CDD" id="cd16651">
    <property type="entry name" value="SPL-RING_NSE2"/>
    <property type="match status" value="1"/>
</dbReference>
<dbReference type="Gene3D" id="3.30.40.10">
    <property type="entry name" value="Zinc/RING finger domain, C3HC4 (zinc finger)"/>
    <property type="match status" value="1"/>
</dbReference>
<dbReference type="InterPro" id="IPR004181">
    <property type="entry name" value="Znf_MIZ"/>
</dbReference>
<gene>
    <name evidence="15" type="ORF">PYX00_004321</name>
</gene>
<comment type="caution">
    <text evidence="15">The sequence shown here is derived from an EMBL/GenBank/DDBJ whole genome shotgun (WGS) entry which is preliminary data.</text>
</comment>
<evidence type="ECO:0000256" key="8">
    <source>
        <dbReference type="ARBA" id="ARBA00022786"/>
    </source>
</evidence>
<evidence type="ECO:0000256" key="5">
    <source>
        <dbReference type="ARBA" id="ARBA00022679"/>
    </source>
</evidence>